<accession>A0A5B9EIJ3</accession>
<dbReference type="Proteomes" id="UP000321820">
    <property type="component" value="Chromosome"/>
</dbReference>
<keyword evidence="3" id="KW-1185">Reference proteome</keyword>
<dbReference type="SUPFAM" id="SSF52799">
    <property type="entry name" value="(Phosphotyrosine protein) phosphatases II"/>
    <property type="match status" value="1"/>
</dbReference>
<dbReference type="RefSeq" id="WP_147649971.1">
    <property type="nucleotide sequence ID" value="NZ_CP042806.1"/>
</dbReference>
<feature type="domain" description="Tyrosine specific protein phosphatases" evidence="1">
    <location>
        <begin position="84"/>
        <end position="151"/>
    </location>
</feature>
<dbReference type="OrthoDB" id="9806482at2"/>
<gene>
    <name evidence="2" type="ORF">FTW19_23355</name>
</gene>
<protein>
    <submittedName>
        <fullName evidence="2">Tyrosine protein phosphatase</fullName>
    </submittedName>
</protein>
<dbReference type="AlphaFoldDB" id="A0A5B9EIJ3"/>
<dbReference type="Gene3D" id="3.90.190.10">
    <property type="entry name" value="Protein tyrosine phosphatase superfamily"/>
    <property type="match status" value="1"/>
</dbReference>
<dbReference type="InterPro" id="IPR029021">
    <property type="entry name" value="Prot-tyrosine_phosphatase-like"/>
</dbReference>
<sequence>MNIYWVESAVPKSMAIVARPRGNGSLEDELLAMRREGIDVLVSLLTTTEQQDLGLSLEGETCEKVGIEYMNFPITDHGLPASHQEFALLVEQLQKKLDDGKHIGAHCFACIGRSSVLMASLMCAQGTTPHDAFLRLGTARGFPVPETLQQMKWVEQFARSLGI</sequence>
<evidence type="ECO:0000313" key="3">
    <source>
        <dbReference type="Proteomes" id="UP000321820"/>
    </source>
</evidence>
<dbReference type="InterPro" id="IPR000387">
    <property type="entry name" value="Tyr_Pase_dom"/>
</dbReference>
<dbReference type="EMBL" id="CP042806">
    <property type="protein sequence ID" value="QEE30670.1"/>
    <property type="molecule type" value="Genomic_DNA"/>
</dbReference>
<proteinExistence type="predicted"/>
<dbReference type="Pfam" id="PF22785">
    <property type="entry name" value="Tc-R-P"/>
    <property type="match status" value="1"/>
</dbReference>
<evidence type="ECO:0000259" key="1">
    <source>
        <dbReference type="PROSITE" id="PS50056"/>
    </source>
</evidence>
<name>A0A5B9EIJ3_9BACT</name>
<dbReference type="KEGG" id="talb:FTW19_23355"/>
<dbReference type="PROSITE" id="PS50056">
    <property type="entry name" value="TYR_PHOSPHATASE_2"/>
    <property type="match status" value="1"/>
</dbReference>
<organism evidence="2 3">
    <name type="scientific">Terriglobus albidus</name>
    <dbReference type="NCBI Taxonomy" id="1592106"/>
    <lineage>
        <taxon>Bacteria</taxon>
        <taxon>Pseudomonadati</taxon>
        <taxon>Acidobacteriota</taxon>
        <taxon>Terriglobia</taxon>
        <taxon>Terriglobales</taxon>
        <taxon>Acidobacteriaceae</taxon>
        <taxon>Terriglobus</taxon>
    </lineage>
</organism>
<evidence type="ECO:0000313" key="2">
    <source>
        <dbReference type="EMBL" id="QEE30670.1"/>
    </source>
</evidence>
<reference evidence="2 3" key="1">
    <citation type="submission" date="2019-08" db="EMBL/GenBank/DDBJ databases">
        <title>Complete genome sequence of Terriglobus albidus strain ORNL.</title>
        <authorList>
            <person name="Podar M."/>
        </authorList>
    </citation>
    <scope>NUCLEOTIDE SEQUENCE [LARGE SCALE GENOMIC DNA]</scope>
    <source>
        <strain evidence="2 3">ORNL</strain>
    </source>
</reference>